<proteinExistence type="predicted"/>
<evidence type="ECO:0000313" key="1">
    <source>
        <dbReference type="EMBL" id="EHK21920.1"/>
    </source>
</evidence>
<reference evidence="1 2" key="1">
    <citation type="journal article" date="2011" name="Genome Biol.">
        <title>Comparative genome sequence analysis underscores mycoparasitism as the ancestral life style of Trichoderma.</title>
        <authorList>
            <person name="Kubicek C.P."/>
            <person name="Herrera-Estrella A."/>
            <person name="Seidl-Seiboth V."/>
            <person name="Martinez D.A."/>
            <person name="Druzhinina I.S."/>
            <person name="Thon M."/>
            <person name="Zeilinger S."/>
            <person name="Casas-Flores S."/>
            <person name="Horwitz B.A."/>
            <person name="Mukherjee P.K."/>
            <person name="Mukherjee M."/>
            <person name="Kredics L."/>
            <person name="Alcaraz L.D."/>
            <person name="Aerts A."/>
            <person name="Antal Z."/>
            <person name="Atanasova L."/>
            <person name="Cervantes-Badillo M.G."/>
            <person name="Challacombe J."/>
            <person name="Chertkov O."/>
            <person name="McCluskey K."/>
            <person name="Coulpier F."/>
            <person name="Deshpande N."/>
            <person name="von Doehren H."/>
            <person name="Ebbole D.J."/>
            <person name="Esquivel-Naranjo E.U."/>
            <person name="Fekete E."/>
            <person name="Flipphi M."/>
            <person name="Glaser F."/>
            <person name="Gomez-Rodriguez E.Y."/>
            <person name="Gruber S."/>
            <person name="Han C."/>
            <person name="Henrissat B."/>
            <person name="Hermosa R."/>
            <person name="Hernandez-Onate M."/>
            <person name="Karaffa L."/>
            <person name="Kosti I."/>
            <person name="Le Crom S."/>
            <person name="Lindquist E."/>
            <person name="Lucas S."/>
            <person name="Luebeck M."/>
            <person name="Luebeck P.S."/>
            <person name="Margeot A."/>
            <person name="Metz B."/>
            <person name="Misra M."/>
            <person name="Nevalainen H."/>
            <person name="Omann M."/>
            <person name="Packer N."/>
            <person name="Perrone G."/>
            <person name="Uresti-Rivera E.E."/>
            <person name="Salamov A."/>
            <person name="Schmoll M."/>
            <person name="Seiboth B."/>
            <person name="Shapiro H."/>
            <person name="Sukno S."/>
            <person name="Tamayo-Ramos J.A."/>
            <person name="Tisch D."/>
            <person name="Wiest A."/>
            <person name="Wilkinson H.H."/>
            <person name="Zhang M."/>
            <person name="Coutinho P.M."/>
            <person name="Kenerley C.M."/>
            <person name="Monte E."/>
            <person name="Baker S.E."/>
            <person name="Grigoriev I.V."/>
        </authorList>
    </citation>
    <scope>NUCLEOTIDE SEQUENCE [LARGE SCALE GENOMIC DNA]</scope>
    <source>
        <strain evidence="2">Gv29-8 / FGSC 10586</strain>
    </source>
</reference>
<dbReference type="VEuPathDB" id="FungiDB:TRIVIDRAFT_26568"/>
<accession>G9MUF0</accession>
<dbReference type="Proteomes" id="UP000007115">
    <property type="component" value="Unassembled WGS sequence"/>
</dbReference>
<comment type="caution">
    <text evidence="1">The sequence shown here is derived from an EMBL/GenBank/DDBJ whole genome shotgun (WGS) entry which is preliminary data.</text>
</comment>
<dbReference type="AlphaFoldDB" id="G9MUF0"/>
<feature type="non-terminal residue" evidence="1">
    <location>
        <position position="64"/>
    </location>
</feature>
<dbReference type="RefSeq" id="XP_013956113.1">
    <property type="nucleotide sequence ID" value="XM_014100638.1"/>
</dbReference>
<keyword evidence="2" id="KW-1185">Reference proteome</keyword>
<organism evidence="1 2">
    <name type="scientific">Hypocrea virens (strain Gv29-8 / FGSC 10586)</name>
    <name type="common">Gliocladium virens</name>
    <name type="synonym">Trichoderma virens</name>
    <dbReference type="NCBI Taxonomy" id="413071"/>
    <lineage>
        <taxon>Eukaryota</taxon>
        <taxon>Fungi</taxon>
        <taxon>Dikarya</taxon>
        <taxon>Ascomycota</taxon>
        <taxon>Pezizomycotina</taxon>
        <taxon>Sordariomycetes</taxon>
        <taxon>Hypocreomycetidae</taxon>
        <taxon>Hypocreales</taxon>
        <taxon>Hypocreaceae</taxon>
        <taxon>Trichoderma</taxon>
    </lineage>
</organism>
<name>G9MUF0_HYPVG</name>
<protein>
    <submittedName>
        <fullName evidence="1">Uncharacterized protein</fullName>
    </submittedName>
</protein>
<dbReference type="OrthoDB" id="3473305at2759"/>
<dbReference type="HOGENOM" id="CLU_2873835_0_0_1"/>
<dbReference type="GeneID" id="25792554"/>
<gene>
    <name evidence="1" type="ORF">TRIVIDRAFT_26568</name>
</gene>
<dbReference type="EMBL" id="ABDF02000055">
    <property type="protein sequence ID" value="EHK21920.1"/>
    <property type="molecule type" value="Genomic_DNA"/>
</dbReference>
<evidence type="ECO:0000313" key="2">
    <source>
        <dbReference type="Proteomes" id="UP000007115"/>
    </source>
</evidence>
<dbReference type="InParanoid" id="G9MUF0"/>
<feature type="non-terminal residue" evidence="1">
    <location>
        <position position="1"/>
    </location>
</feature>
<sequence length="64" mass="7777">APRIRRLKLTHDCDEHFFYQENLELVLYSNVQEIYVACLNYPEAWYNPDVLYWPCPGENVWLID</sequence>